<evidence type="ECO:0000313" key="2">
    <source>
        <dbReference type="Proteomes" id="UP000799755"/>
    </source>
</evidence>
<dbReference type="EMBL" id="MU003550">
    <property type="protein sequence ID" value="KAF2463455.1"/>
    <property type="molecule type" value="Genomic_DNA"/>
</dbReference>
<reference evidence="1" key="1">
    <citation type="journal article" date="2020" name="Stud. Mycol.">
        <title>101 Dothideomycetes genomes: a test case for predicting lifestyles and emergence of pathogens.</title>
        <authorList>
            <person name="Haridas S."/>
            <person name="Albert R."/>
            <person name="Binder M."/>
            <person name="Bloem J."/>
            <person name="Labutti K."/>
            <person name="Salamov A."/>
            <person name="Andreopoulos B."/>
            <person name="Baker S."/>
            <person name="Barry K."/>
            <person name="Bills G."/>
            <person name="Bluhm B."/>
            <person name="Cannon C."/>
            <person name="Castanera R."/>
            <person name="Culley D."/>
            <person name="Daum C."/>
            <person name="Ezra D."/>
            <person name="Gonzalez J."/>
            <person name="Henrissat B."/>
            <person name="Kuo A."/>
            <person name="Liang C."/>
            <person name="Lipzen A."/>
            <person name="Lutzoni F."/>
            <person name="Magnuson J."/>
            <person name="Mondo S."/>
            <person name="Nolan M."/>
            <person name="Ohm R."/>
            <person name="Pangilinan J."/>
            <person name="Park H.-J."/>
            <person name="Ramirez L."/>
            <person name="Alfaro M."/>
            <person name="Sun H."/>
            <person name="Tritt A."/>
            <person name="Yoshinaga Y."/>
            <person name="Zwiers L.-H."/>
            <person name="Turgeon B."/>
            <person name="Goodwin S."/>
            <person name="Spatafora J."/>
            <person name="Crous P."/>
            <person name="Grigoriev I."/>
        </authorList>
    </citation>
    <scope>NUCLEOTIDE SEQUENCE</scope>
    <source>
        <strain evidence="1">ATCC 200398</strain>
    </source>
</reference>
<comment type="caution">
    <text evidence="1">The sequence shown here is derived from an EMBL/GenBank/DDBJ whole genome shotgun (WGS) entry which is preliminary data.</text>
</comment>
<accession>A0ACB6Q991</accession>
<feature type="non-terminal residue" evidence="1">
    <location>
        <position position="220"/>
    </location>
</feature>
<gene>
    <name evidence="1" type="ORF">BDR25DRAFT_190868</name>
</gene>
<keyword evidence="2" id="KW-1185">Reference proteome</keyword>
<sequence length="220" mass="24027">LYSLCIISLCISGAFSQIKVRKLYPLQDPNSKGTKELKDYDMLKPLHEDGSDFSCKGYQWNTPLTPVATYCAGEIYELELKGGATHGRGSCQIALSCDNGVHFQVLKSIIGGCPVRGKYNFKIPDSAESARCLLGWTWSNRVGNRAMYMHCAVVDIVGAQELKKKRDVEDPSDSEASNSVQTALSMLPSLLVANLKGVNDCRTKEIVVAVSPDPGDDVVY</sequence>
<proteinExistence type="predicted"/>
<dbReference type="Proteomes" id="UP000799755">
    <property type="component" value="Unassembled WGS sequence"/>
</dbReference>
<organism evidence="1 2">
    <name type="scientific">Lindgomyces ingoldianus</name>
    <dbReference type="NCBI Taxonomy" id="673940"/>
    <lineage>
        <taxon>Eukaryota</taxon>
        <taxon>Fungi</taxon>
        <taxon>Dikarya</taxon>
        <taxon>Ascomycota</taxon>
        <taxon>Pezizomycotina</taxon>
        <taxon>Dothideomycetes</taxon>
        <taxon>Pleosporomycetidae</taxon>
        <taxon>Pleosporales</taxon>
        <taxon>Lindgomycetaceae</taxon>
        <taxon>Lindgomyces</taxon>
    </lineage>
</organism>
<evidence type="ECO:0000313" key="1">
    <source>
        <dbReference type="EMBL" id="KAF2463455.1"/>
    </source>
</evidence>
<name>A0ACB6Q991_9PLEO</name>
<protein>
    <submittedName>
        <fullName evidence="1">Uncharacterized protein</fullName>
    </submittedName>
</protein>
<feature type="non-terminal residue" evidence="1">
    <location>
        <position position="1"/>
    </location>
</feature>